<dbReference type="PROSITE" id="PS00061">
    <property type="entry name" value="ADH_SHORT"/>
    <property type="match status" value="1"/>
</dbReference>
<dbReference type="EMBL" id="WKUE01000080">
    <property type="protein sequence ID" value="MSI71956.1"/>
    <property type="molecule type" value="Genomic_DNA"/>
</dbReference>
<dbReference type="EMBL" id="CP146670">
    <property type="protein sequence ID" value="WWX74126.1"/>
    <property type="molecule type" value="Genomic_DNA"/>
</dbReference>
<dbReference type="GO" id="GO:0006633">
    <property type="term" value="P:fatty acid biosynthetic process"/>
    <property type="evidence" value="ECO:0007669"/>
    <property type="project" value="TreeGrafter"/>
</dbReference>
<evidence type="ECO:0000313" key="9">
    <source>
        <dbReference type="Proteomes" id="UP000438958"/>
    </source>
</evidence>
<dbReference type="PRINTS" id="PR00081">
    <property type="entry name" value="GDHRDH"/>
</dbReference>
<evidence type="ECO:0000313" key="7">
    <source>
        <dbReference type="EMBL" id="WWX74126.1"/>
    </source>
</evidence>
<dbReference type="FunFam" id="3.40.50.720:FF:000084">
    <property type="entry name" value="Short-chain dehydrogenase reductase"/>
    <property type="match status" value="1"/>
</dbReference>
<dbReference type="CDD" id="cd05233">
    <property type="entry name" value="SDR_c"/>
    <property type="match status" value="1"/>
</dbReference>
<dbReference type="InterPro" id="IPR002347">
    <property type="entry name" value="SDR_fam"/>
</dbReference>
<gene>
    <name evidence="6" type="primary">fabG_2</name>
    <name evidence="4" type="ORF">GKF66_24845</name>
    <name evidence="5" type="ORF">GUC01_27305</name>
    <name evidence="6" type="ORF">NCTC7928_02751</name>
    <name evidence="7" type="ORF">V9Z47_01440</name>
</gene>
<dbReference type="Pfam" id="PF00106">
    <property type="entry name" value="adh_short"/>
    <property type="match status" value="1"/>
</dbReference>
<dbReference type="SUPFAM" id="SSF51735">
    <property type="entry name" value="NAD(P)-binding Rossmann-fold domains"/>
    <property type="match status" value="1"/>
</dbReference>
<evidence type="ECO:0000313" key="6">
    <source>
        <dbReference type="EMBL" id="STF42125.1"/>
    </source>
</evidence>
<dbReference type="PRINTS" id="PR00080">
    <property type="entry name" value="SDRFAMILY"/>
</dbReference>
<dbReference type="EMBL" id="WXKQ01000185">
    <property type="protein sequence ID" value="NAG22636.1"/>
    <property type="molecule type" value="Genomic_DNA"/>
</dbReference>
<dbReference type="EC" id="1.1.1.100" evidence="6"/>
<dbReference type="PANTHER" id="PTHR42760:SF83">
    <property type="entry name" value="(3R)-3-HYDROXYACYL-COA DEHYDROGENASE"/>
    <property type="match status" value="1"/>
</dbReference>
<dbReference type="GO" id="GO:0004316">
    <property type="term" value="F:3-oxoacyl-[acyl-carrier-protein] reductase (NADPH) activity"/>
    <property type="evidence" value="ECO:0007669"/>
    <property type="project" value="UniProtKB-EC"/>
</dbReference>
<dbReference type="InterPro" id="IPR020904">
    <property type="entry name" value="Sc_DH/Rdtase_CS"/>
</dbReference>
<evidence type="ECO:0000313" key="4">
    <source>
        <dbReference type="EMBL" id="MSI71956.1"/>
    </source>
</evidence>
<evidence type="ECO:0000313" key="5">
    <source>
        <dbReference type="EMBL" id="NAG22636.1"/>
    </source>
</evidence>
<dbReference type="AlphaFoldDB" id="A0A376LRF5"/>
<dbReference type="RefSeq" id="WP_000371720.1">
    <property type="nucleotide sequence ID" value="NZ_BFLC01000080.1"/>
</dbReference>
<dbReference type="InterPro" id="IPR036291">
    <property type="entry name" value="NAD(P)-bd_dom_sf"/>
</dbReference>
<dbReference type="GO" id="GO:0009010">
    <property type="term" value="F:sorbitol-6-phosphate 2-dehydrogenase activity"/>
    <property type="evidence" value="ECO:0007669"/>
    <property type="project" value="UniProtKB-EC"/>
</dbReference>
<reference evidence="7" key="3">
    <citation type="submission" date="2024-03" db="EMBL/GenBank/DDBJ databases">
        <title>Epithelial relay of microbial signals coordinates intestinal macrophage supported barrier repair.</title>
        <authorList>
            <person name="Tsai M.T."/>
        </authorList>
    </citation>
    <scope>NUCLEOTIDE SEQUENCE</scope>
    <source>
        <strain evidence="7">MS 21-1</strain>
    </source>
</reference>
<evidence type="ECO:0000313" key="10">
    <source>
        <dbReference type="Proteomes" id="UP000475070"/>
    </source>
</evidence>
<keyword evidence="2 6" id="KW-0560">Oxidoreductase</keyword>
<dbReference type="GO" id="GO:0048038">
    <property type="term" value="F:quinone binding"/>
    <property type="evidence" value="ECO:0007669"/>
    <property type="project" value="TreeGrafter"/>
</dbReference>
<accession>A0A376LRF5</accession>
<dbReference type="Proteomes" id="UP000254877">
    <property type="component" value="Unassembled WGS sequence"/>
</dbReference>
<evidence type="ECO:0000256" key="3">
    <source>
        <dbReference type="RuleBase" id="RU000363"/>
    </source>
</evidence>
<reference evidence="6 8" key="1">
    <citation type="submission" date="2018-06" db="EMBL/GenBank/DDBJ databases">
        <authorList>
            <consortium name="Pathogen Informatics"/>
            <person name="Doyle S."/>
        </authorList>
    </citation>
    <scope>NUCLEOTIDE SEQUENCE [LARGE SCALE GENOMIC DNA]</scope>
    <source>
        <strain evidence="6 8">NCTC7928</strain>
    </source>
</reference>
<reference evidence="9 10" key="2">
    <citation type="journal article" date="2019" name="Nat. Med.">
        <title>A library of human gut bacterial isolates paired with longitudinal multiomics data enables mechanistic microbiome research.</title>
        <authorList>
            <person name="Poyet M."/>
            <person name="Groussin M."/>
            <person name="Gibbons S.M."/>
            <person name="Avila-Pacheco J."/>
            <person name="Jiang X."/>
            <person name="Kearney S.M."/>
            <person name="Perrotta A.R."/>
            <person name="Berdy B."/>
            <person name="Zhao S."/>
            <person name="Lieberman T.D."/>
            <person name="Swanson P.K."/>
            <person name="Smith M."/>
            <person name="Roesemann S."/>
            <person name="Alexander J.E."/>
            <person name="Rich S.A."/>
            <person name="Livny J."/>
            <person name="Vlamakis H."/>
            <person name="Clish C."/>
            <person name="Bullock K."/>
            <person name="Deik A."/>
            <person name="Scott J."/>
            <person name="Pierce K.A."/>
            <person name="Xavier R.J."/>
            <person name="Alm E.J."/>
        </authorList>
    </citation>
    <scope>NUCLEOTIDE SEQUENCE [LARGE SCALE GENOMIC DNA]</scope>
    <source>
        <strain evidence="5 10">BIOML-A112</strain>
        <strain evidence="4 9">BIOML-A382</strain>
    </source>
</reference>
<organism evidence="6 8">
    <name type="scientific">Escherichia coli</name>
    <dbReference type="NCBI Taxonomy" id="562"/>
    <lineage>
        <taxon>Bacteria</taxon>
        <taxon>Pseudomonadati</taxon>
        <taxon>Pseudomonadota</taxon>
        <taxon>Gammaproteobacteria</taxon>
        <taxon>Enterobacterales</taxon>
        <taxon>Enterobacteriaceae</taxon>
        <taxon>Escherichia</taxon>
    </lineage>
</organism>
<dbReference type="PANTHER" id="PTHR42760">
    <property type="entry name" value="SHORT-CHAIN DEHYDROGENASES/REDUCTASES FAMILY MEMBER"/>
    <property type="match status" value="1"/>
</dbReference>
<evidence type="ECO:0000313" key="8">
    <source>
        <dbReference type="Proteomes" id="UP000254877"/>
    </source>
</evidence>
<dbReference type="EC" id="1.1.1.140" evidence="6 7"/>
<protein>
    <submittedName>
        <fullName evidence="4">SDR family NAD(P)-dependent oxidoreductase</fullName>
    </submittedName>
    <submittedName>
        <fullName evidence="6">Sorbitol-6-phosphate 2-dehydrogenase</fullName>
        <ecNumber evidence="6">1.1.1.100</ecNumber>
    </submittedName>
    <submittedName>
        <fullName evidence="7">Sorbitol-6-phosphate dehydrogenase subunit</fullName>
        <ecNumber evidence="6 7">1.1.1.140</ecNumber>
    </submittedName>
</protein>
<comment type="similarity">
    <text evidence="1 3">Belongs to the short-chain dehydrogenases/reductases (SDR) family.</text>
</comment>
<proteinExistence type="inferred from homology"/>
<evidence type="ECO:0000256" key="2">
    <source>
        <dbReference type="ARBA" id="ARBA00023002"/>
    </source>
</evidence>
<name>A0A376LRF5_ECOLX</name>
<dbReference type="Proteomes" id="UP000475070">
    <property type="component" value="Unassembled WGS sequence"/>
</dbReference>
<dbReference type="Proteomes" id="UP000438958">
    <property type="component" value="Unassembled WGS sequence"/>
</dbReference>
<evidence type="ECO:0000256" key="1">
    <source>
        <dbReference type="ARBA" id="ARBA00006484"/>
    </source>
</evidence>
<dbReference type="Gene3D" id="3.40.50.720">
    <property type="entry name" value="NAD(P)-binding Rossmann-like Domain"/>
    <property type="match status" value="1"/>
</dbReference>
<dbReference type="Proteomes" id="UP001383096">
    <property type="component" value="Chromosome"/>
</dbReference>
<dbReference type="NCBIfam" id="NF004817">
    <property type="entry name" value="PRK06171.1"/>
    <property type="match status" value="1"/>
</dbReference>
<sequence length="269" mass="29163">MDQANKWLDLSGKVVIVTGGSMGLGEKMVENLSANGANVVYADLAPNQSFNEMEGITFIKCDVTKKTQVEALTQTVVEKFGHIDGLVNNAGVSRPRLLVDVFKQKPEYELSEDDFDFMVGVNQKAVYLVSQAVARQMVEQQSGVIINMTSEAGVQGSRGQSCYSATKAAVNAFTFSWAKELGPFNVRVVSVEPAINVPTPMNSEANFRALAYTRGTDPSHVHKDYKGIIPLGRPGKLEEIADLISFLVSDRSSYITGSVINITGGKSHH</sequence>
<dbReference type="EMBL" id="UGAB01000002">
    <property type="protein sequence ID" value="STF42125.1"/>
    <property type="molecule type" value="Genomic_DNA"/>
</dbReference>